<feature type="domain" description="Fibronectin type-III" evidence="2">
    <location>
        <begin position="39"/>
        <end position="139"/>
    </location>
</feature>
<evidence type="ECO:0000259" key="2">
    <source>
        <dbReference type="PROSITE" id="PS50853"/>
    </source>
</evidence>
<dbReference type="Proteomes" id="UP000515312">
    <property type="component" value="Chromosome"/>
</dbReference>
<dbReference type="KEGG" id="adin:H7849_05605"/>
<sequence length="139" mass="15352">MLLILAAGLTLSWVAAAQTSPYTPKDILPPAKRAATVKITEGPALELFRNNEAIIRWTSTNPGGSDEHFGLVHYGTDPEHLTETAKSHIRLNQEHPYTVFRVRVEGLKPGTKYYYTVDSMQANGESDGVKSSVKHFMTP</sequence>
<dbReference type="CDD" id="cd00063">
    <property type="entry name" value="FN3"/>
    <property type="match status" value="1"/>
</dbReference>
<evidence type="ECO:0000313" key="4">
    <source>
        <dbReference type="Proteomes" id="UP000515312"/>
    </source>
</evidence>
<dbReference type="Pfam" id="PF16656">
    <property type="entry name" value="Pur_ac_phosph_N"/>
    <property type="match status" value="1"/>
</dbReference>
<dbReference type="GO" id="GO:0046872">
    <property type="term" value="F:metal ion binding"/>
    <property type="evidence" value="ECO:0007669"/>
    <property type="project" value="InterPro"/>
</dbReference>
<dbReference type="Gene3D" id="2.60.40.380">
    <property type="entry name" value="Purple acid phosphatase-like, N-terminal"/>
    <property type="match status" value="1"/>
</dbReference>
<dbReference type="InterPro" id="IPR008963">
    <property type="entry name" value="Purple_acid_Pase-like_N"/>
</dbReference>
<dbReference type="GO" id="GO:0003993">
    <property type="term" value="F:acid phosphatase activity"/>
    <property type="evidence" value="ECO:0007669"/>
    <property type="project" value="InterPro"/>
</dbReference>
<keyword evidence="4" id="KW-1185">Reference proteome</keyword>
<dbReference type="SUPFAM" id="SSF49363">
    <property type="entry name" value="Purple acid phosphatase, N-terminal domain"/>
    <property type="match status" value="1"/>
</dbReference>
<dbReference type="InterPro" id="IPR003961">
    <property type="entry name" value="FN3_dom"/>
</dbReference>
<feature type="chain" id="PRO_5028950138" evidence="1">
    <location>
        <begin position="18"/>
        <end position="139"/>
    </location>
</feature>
<organism evidence="3 4">
    <name type="scientific">Alloacidobacterium dinghuense</name>
    <dbReference type="NCBI Taxonomy" id="2763107"/>
    <lineage>
        <taxon>Bacteria</taxon>
        <taxon>Pseudomonadati</taxon>
        <taxon>Acidobacteriota</taxon>
        <taxon>Terriglobia</taxon>
        <taxon>Terriglobales</taxon>
        <taxon>Acidobacteriaceae</taxon>
        <taxon>Alloacidobacterium</taxon>
    </lineage>
</organism>
<evidence type="ECO:0000256" key="1">
    <source>
        <dbReference type="SAM" id="SignalP"/>
    </source>
</evidence>
<dbReference type="InterPro" id="IPR015914">
    <property type="entry name" value="PAPs_N"/>
</dbReference>
<feature type="signal peptide" evidence="1">
    <location>
        <begin position="1"/>
        <end position="17"/>
    </location>
</feature>
<protein>
    <submittedName>
        <fullName evidence="3">Fibronectin type III domain-containing protein</fullName>
    </submittedName>
</protein>
<gene>
    <name evidence="3" type="ORF">H7849_05605</name>
</gene>
<keyword evidence="1" id="KW-0732">Signal</keyword>
<accession>A0A7G8BLK6</accession>
<reference evidence="3 4" key="1">
    <citation type="submission" date="2020-08" db="EMBL/GenBank/DDBJ databases">
        <title>Edaphobacter telluris sp. nov. and Acidobacterium dinghuensis sp. nov., two acidobacteria isolated from forest soil.</title>
        <authorList>
            <person name="Fu J."/>
            <person name="Qiu L."/>
        </authorList>
    </citation>
    <scope>NUCLEOTIDE SEQUENCE [LARGE SCALE GENOMIC DNA]</scope>
    <source>
        <strain evidence="3">4Y35</strain>
    </source>
</reference>
<dbReference type="AlphaFoldDB" id="A0A7G8BLK6"/>
<proteinExistence type="predicted"/>
<dbReference type="PROSITE" id="PS50853">
    <property type="entry name" value="FN3"/>
    <property type="match status" value="1"/>
</dbReference>
<name>A0A7G8BLK6_9BACT</name>
<dbReference type="RefSeq" id="WP_186744845.1">
    <property type="nucleotide sequence ID" value="NZ_CP060394.1"/>
</dbReference>
<evidence type="ECO:0000313" key="3">
    <source>
        <dbReference type="EMBL" id="QNI33426.1"/>
    </source>
</evidence>
<dbReference type="EMBL" id="CP060394">
    <property type="protein sequence ID" value="QNI33426.1"/>
    <property type="molecule type" value="Genomic_DNA"/>
</dbReference>